<organism evidence="1">
    <name type="scientific">marine metagenome</name>
    <dbReference type="NCBI Taxonomy" id="408172"/>
    <lineage>
        <taxon>unclassified sequences</taxon>
        <taxon>metagenomes</taxon>
        <taxon>ecological metagenomes</taxon>
    </lineage>
</organism>
<gene>
    <name evidence="1" type="ORF">METZ01_LOCUS307789</name>
</gene>
<name>A0A382N3N3_9ZZZZ</name>
<proteinExistence type="predicted"/>
<evidence type="ECO:0000313" key="1">
    <source>
        <dbReference type="EMBL" id="SVC54935.1"/>
    </source>
</evidence>
<accession>A0A382N3N3</accession>
<protein>
    <submittedName>
        <fullName evidence="1">Uncharacterized protein</fullName>
    </submittedName>
</protein>
<dbReference type="AlphaFoldDB" id="A0A382N3N3"/>
<dbReference type="EMBL" id="UINC01097323">
    <property type="protein sequence ID" value="SVC54935.1"/>
    <property type="molecule type" value="Genomic_DNA"/>
</dbReference>
<reference evidence="1" key="1">
    <citation type="submission" date="2018-05" db="EMBL/GenBank/DDBJ databases">
        <authorList>
            <person name="Lanie J.A."/>
            <person name="Ng W.-L."/>
            <person name="Kazmierczak K.M."/>
            <person name="Andrzejewski T.M."/>
            <person name="Davidsen T.M."/>
            <person name="Wayne K.J."/>
            <person name="Tettelin H."/>
            <person name="Glass J.I."/>
            <person name="Rusch D."/>
            <person name="Podicherti R."/>
            <person name="Tsui H.-C.T."/>
            <person name="Winkler M.E."/>
        </authorList>
    </citation>
    <scope>NUCLEOTIDE SEQUENCE</scope>
</reference>
<sequence>MGLITEPGICEGSVPGVGFRQSLFRPVASPDVLAPLPHHPGRE</sequence>